<dbReference type="Proteomes" id="UP000789920">
    <property type="component" value="Unassembled WGS sequence"/>
</dbReference>
<reference evidence="1" key="1">
    <citation type="submission" date="2021-06" db="EMBL/GenBank/DDBJ databases">
        <authorList>
            <person name="Kallberg Y."/>
            <person name="Tangrot J."/>
            <person name="Rosling A."/>
        </authorList>
    </citation>
    <scope>NUCLEOTIDE SEQUENCE</scope>
    <source>
        <strain evidence="1">MA461A</strain>
    </source>
</reference>
<gene>
    <name evidence="1" type="ORF">RPERSI_LOCUS1750</name>
</gene>
<keyword evidence="2" id="KW-1185">Reference proteome</keyword>
<sequence length="979" mass="111340">MDKNTRRYGTSRQAAQKSAQKIKNPTTSKLKPSKHSAAPSNKIDCEPNPPSIPSNQQNTSSSSIGGQDLLGGSDNYKRVESKAIVTSYVTSPKLPVKKSNKKKSTSRNNFTNTKARNINESLIFDNIEQIEDDGMVLIITNKPSTISNNRSSIQPKNPARRPSTITGIPNRTSSISNTTINGRTRSNASSIIIPSSIPKSSADNISLVHHPSEKINDLDGLRRGSRITPKQSIPNSSINKSPVRNVKSNNVRLSKKSPPMSPNITPKRDSVGSLLSVPSSNLIQNRVSYSKKAHPPIVTPKRDSVDRLLSGFKESSSSFTFYAKKKDTVESLLSVPSSSLIQNRGSKSLPHLSPIFTPKRDSVESLLSVPSQTLIQNRNSYLKKSPPISPTSSISPIVTPKRDSVESSSSTLTRSRDSCLKTHPPSPLSKVAFTHSDVNHNRSKSETLPQDLSNETSSVDDDDLKRRKKLWNVIKELIETEKAFLQDMRLLEEVYFIQARDIPIFNHYDCKTIFGNLPDIIEFSDDFLDLLRAASGIEGSNGDLEKLYKLENDESCIGDVFAQMMRKEQGDSRLEKVYGEYCKRHEAAVQKLREFDTDDNVQGFLQKCKSQCDGRTTCWDITSLLIKPVQRVLKYPLLLQQILLLTKPSHPDYEQLRYSLSEITKVAERINEIKKRKDIVEKIKRNDIKFTEDELYNAYVEKFKNLEQRGLQLEEDVKCWVKSIKSFFEDQRRLATVIEDFHTLGISSNKNEFVRIIEYGKAIKGLESSCGREMEEAIRKVLFPQIEKFLSLFKAPAAVMKKRERKLLDHCHVNSLKAKGETPEKSLQQSADAFMSISEQLREELPTFFTFMIEYFDIIVQELVKIQTRFYRQMGMDFQQYFCKFVDFQALEQISDDRELVLRDMDIIKEYNDYYHGTLEMDVELNKFVLIDTQRSDINEDKNERESKTSESVRSSTSSRRLEESKEHRKGGIWTDDDT</sequence>
<dbReference type="EMBL" id="CAJVQC010001726">
    <property type="protein sequence ID" value="CAG8499437.1"/>
    <property type="molecule type" value="Genomic_DNA"/>
</dbReference>
<protein>
    <submittedName>
        <fullName evidence="1">17817_t:CDS:1</fullName>
    </submittedName>
</protein>
<name>A0ACA9KY72_9GLOM</name>
<evidence type="ECO:0000313" key="1">
    <source>
        <dbReference type="EMBL" id="CAG8499437.1"/>
    </source>
</evidence>
<organism evidence="1 2">
    <name type="scientific">Racocetra persica</name>
    <dbReference type="NCBI Taxonomy" id="160502"/>
    <lineage>
        <taxon>Eukaryota</taxon>
        <taxon>Fungi</taxon>
        <taxon>Fungi incertae sedis</taxon>
        <taxon>Mucoromycota</taxon>
        <taxon>Glomeromycotina</taxon>
        <taxon>Glomeromycetes</taxon>
        <taxon>Diversisporales</taxon>
        <taxon>Gigasporaceae</taxon>
        <taxon>Racocetra</taxon>
    </lineage>
</organism>
<accession>A0ACA9KY72</accession>
<proteinExistence type="predicted"/>
<evidence type="ECO:0000313" key="2">
    <source>
        <dbReference type="Proteomes" id="UP000789920"/>
    </source>
</evidence>
<comment type="caution">
    <text evidence="1">The sequence shown here is derived from an EMBL/GenBank/DDBJ whole genome shotgun (WGS) entry which is preliminary data.</text>
</comment>
<feature type="non-terminal residue" evidence="1">
    <location>
        <position position="979"/>
    </location>
</feature>